<proteinExistence type="inferred from homology"/>
<evidence type="ECO:0000256" key="1">
    <source>
        <dbReference type="RuleBase" id="RU271113"/>
    </source>
</evidence>
<dbReference type="GO" id="GO:0032259">
    <property type="term" value="P:methylation"/>
    <property type="evidence" value="ECO:0007669"/>
    <property type="project" value="UniProtKB-KW"/>
</dbReference>
<dbReference type="PANTHER" id="PTHR21451">
    <property type="entry name" value="HISTONE H3 METHYLTRANSFERASE"/>
    <property type="match status" value="1"/>
</dbReference>
<keyword evidence="1" id="KW-0156">Chromatin regulator</keyword>
<dbReference type="AlphaFoldDB" id="A0A8S1RYA4"/>
<dbReference type="EMBL" id="CAJJDO010000002">
    <property type="protein sequence ID" value="CAD8132986.1"/>
    <property type="molecule type" value="Genomic_DNA"/>
</dbReference>
<dbReference type="GO" id="GO:0005634">
    <property type="term" value="C:nucleus"/>
    <property type="evidence" value="ECO:0007669"/>
    <property type="project" value="UniProtKB-SubCell"/>
</dbReference>
<dbReference type="GO" id="GO:0140956">
    <property type="term" value="F:histone H3K79 trimethyltransferase activity"/>
    <property type="evidence" value="ECO:0007669"/>
    <property type="project" value="UniProtKB-EC"/>
</dbReference>
<dbReference type="InterPro" id="IPR030445">
    <property type="entry name" value="H3-K79_meTrfase"/>
</dbReference>
<dbReference type="Proteomes" id="UP000689195">
    <property type="component" value="Unassembled WGS sequence"/>
</dbReference>
<comment type="catalytic activity">
    <reaction evidence="1">
        <text>L-lysyl(79)-[histone H3] + 3 S-adenosyl-L-methionine = N(6),N(6),N(6)-trimethyl-L-lysyl(79)-[histone H3] + 3 S-adenosyl-L-homocysteine + 3 H(+)</text>
        <dbReference type="Rhea" id="RHEA:60328"/>
        <dbReference type="Rhea" id="RHEA-COMP:15549"/>
        <dbReference type="Rhea" id="RHEA-COMP:15552"/>
        <dbReference type="ChEBI" id="CHEBI:15378"/>
        <dbReference type="ChEBI" id="CHEBI:29969"/>
        <dbReference type="ChEBI" id="CHEBI:57856"/>
        <dbReference type="ChEBI" id="CHEBI:59789"/>
        <dbReference type="ChEBI" id="CHEBI:61961"/>
        <dbReference type="EC" id="2.1.1.360"/>
    </reaction>
</comment>
<dbReference type="InterPro" id="IPR025789">
    <property type="entry name" value="DOT1_dom"/>
</dbReference>
<comment type="miscellaneous">
    <text evidence="1">In contrast to other lysine histone methyltransferases, it does not contain a SET domain, suggesting the existence of another mechanism for methylation of lysine residues of histones.</text>
</comment>
<comment type="caution">
    <text evidence="5">The sequence shown here is derived from an EMBL/GenBank/DDBJ whole genome shotgun (WGS) entry which is preliminary data.</text>
</comment>
<evidence type="ECO:0000259" key="4">
    <source>
        <dbReference type="PROSITE" id="PS51569"/>
    </source>
</evidence>
<dbReference type="GO" id="GO:0051726">
    <property type="term" value="P:regulation of cell cycle"/>
    <property type="evidence" value="ECO:0007669"/>
    <property type="project" value="InterPro"/>
</dbReference>
<feature type="region of interest" description="Disordered" evidence="3">
    <location>
        <begin position="506"/>
        <end position="531"/>
    </location>
</feature>
<keyword evidence="1" id="KW-0949">S-adenosyl-L-methionine</keyword>
<feature type="domain" description="DOT1" evidence="4">
    <location>
        <begin position="1"/>
        <end position="284"/>
    </location>
</feature>
<comment type="similarity">
    <text evidence="1">Belongs to the class I-like SAM-binding methyltransferase superfamily. DOT1 family.</text>
</comment>
<keyword evidence="6" id="KW-1185">Reference proteome</keyword>
<comment type="function">
    <text evidence="1">Histone methyltransferase that specifically trimethylates histone H3 to form H3K79me3. This methylation is required for telomere silencing and for the pachytene checkpoint during the meiotic cell cycle by allowing the recruitment of RAD9 to double strand breaks. Nucleosomes are preferred as substrate compared to free histone.</text>
</comment>
<comment type="subcellular location">
    <subcellularLocation>
        <location evidence="1">Nucleus</location>
    </subcellularLocation>
</comment>
<evidence type="ECO:0000313" key="5">
    <source>
        <dbReference type="EMBL" id="CAD8132986.1"/>
    </source>
</evidence>
<dbReference type="EC" id="2.1.1.360" evidence="1"/>
<dbReference type="PROSITE" id="PS51569">
    <property type="entry name" value="DOT1"/>
    <property type="match status" value="1"/>
</dbReference>
<keyword evidence="1" id="KW-0489">Methyltransferase</keyword>
<feature type="coiled-coil region" evidence="2">
    <location>
        <begin position="582"/>
        <end position="630"/>
    </location>
</feature>
<accession>A0A8S1RYA4</accession>
<gene>
    <name evidence="5" type="ORF">PPENT_87.1.T0020170</name>
</gene>
<protein>
    <recommendedName>
        <fullName evidence="1">Histone-lysine N-methyltransferase, H3 lysine-79 specific</fullName>
        <ecNumber evidence="1">2.1.1.360</ecNumber>
    </recommendedName>
    <alternativeName>
        <fullName evidence="1">Histone H3-K79 methyltransferase</fullName>
    </alternativeName>
</protein>
<dbReference type="PANTHER" id="PTHR21451:SF19">
    <property type="entry name" value="ACTIVATED IN BLOCKED UNFOLDED PROTEIN RESPONSE"/>
    <property type="match status" value="1"/>
</dbReference>
<feature type="coiled-coil region" evidence="2">
    <location>
        <begin position="270"/>
        <end position="397"/>
    </location>
</feature>
<evidence type="ECO:0000313" key="6">
    <source>
        <dbReference type="Proteomes" id="UP000689195"/>
    </source>
</evidence>
<evidence type="ECO:0000256" key="3">
    <source>
        <dbReference type="SAM" id="MobiDB-lite"/>
    </source>
</evidence>
<keyword evidence="1" id="KW-0539">Nucleus</keyword>
<feature type="compositionally biased region" description="Basic and acidic residues" evidence="3">
    <location>
        <begin position="506"/>
        <end position="517"/>
    </location>
</feature>
<reference evidence="5" key="1">
    <citation type="submission" date="2021-01" db="EMBL/GenBank/DDBJ databases">
        <authorList>
            <consortium name="Genoscope - CEA"/>
            <person name="William W."/>
        </authorList>
    </citation>
    <scope>NUCLEOTIDE SEQUENCE</scope>
</reference>
<name>A0A8S1RYA4_9CILI</name>
<evidence type="ECO:0000256" key="2">
    <source>
        <dbReference type="SAM" id="Coils"/>
    </source>
</evidence>
<dbReference type="Pfam" id="PF08123">
    <property type="entry name" value="DOT1"/>
    <property type="match status" value="1"/>
</dbReference>
<organism evidence="5 6">
    <name type="scientific">Paramecium pentaurelia</name>
    <dbReference type="NCBI Taxonomy" id="43138"/>
    <lineage>
        <taxon>Eukaryota</taxon>
        <taxon>Sar</taxon>
        <taxon>Alveolata</taxon>
        <taxon>Ciliophora</taxon>
        <taxon>Intramacronucleata</taxon>
        <taxon>Oligohymenophorea</taxon>
        <taxon>Peniculida</taxon>
        <taxon>Parameciidae</taxon>
        <taxon>Paramecium</taxon>
    </lineage>
</organism>
<dbReference type="OrthoDB" id="443402at2759"/>
<sequence length="795" mass="93783">MDHARILKFLNSLQNQAYMIKQEGRIDTQQTDYAQCPKESLKSLYEKFTKDYSLQRARTLSREERLANHLTSNSLSYGEIEFTSLSVVFQQVQPKKGGIFYDLGSGIGKSVIAASLMHQFDICKGIELLHSLHEQACKLKQEVEKQKTLIEDEMEQIGIKEYQQPKIEFINGDFQELDWSDGTFLFASTTCFEPDLMKQLRGILFYNCYQNTRTLDLLESYQIYLSAIVLGISYNSHIAKENELDLTIIKIIMKQSHSKKNITNSLYIANNQHTELIDYLKQENKQLTEQMNELKGLLQLNKKALRIMTPQNNDEQNRALLMVMKNLQEENAKLHNQIDKLIEERNQAQNQVLINQQITEEAQRHEKELILSLQNKIQTLQNNLNKTEQQLSKMEQLKPEYDEISGIVIKYKEICEPDKIAIKFHNQIEMLTFELVEQIKKNKLIEAEKQKLQGFNLKLMSNLVQMKNTAMTYHGNKLIIQQQQFQQGPEQLIKFQNNLLNVMNKQEDENSSQDDKNSSVGSSPLMSPLPLKQENQVVKQMKDIPKLDLTRAKQIQEINAKRQIQQMQDIKKQIDPNFVDKLNKYERIIEELRKNYQREMLLNKTLETANNQLQRNCDDLENQIQILITSNLRHQEKLQKINKQYYFLQQFYINNKDQITTTQSHNRRFSQSPTELSQEMILDTSFIDANGAIISNEIQEQKYLQQQMFEQQQQQQQFQQHFYSFYTPNNIEDSKKFLLSLAELIYCGLQDKIEQLQQQQQQYQQEKKQQRFRSVSDIIDYQYIGLQKYNYIQQQ</sequence>
<keyword evidence="2" id="KW-0175">Coiled coil</keyword>
<keyword evidence="1" id="KW-0808">Transferase</keyword>